<dbReference type="Gene3D" id="1.10.3110.10">
    <property type="entry name" value="protoporphyrinogen ix oxidase, domain 3"/>
    <property type="match status" value="1"/>
</dbReference>
<feature type="region of interest" description="Disordered" evidence="1">
    <location>
        <begin position="497"/>
        <end position="527"/>
    </location>
</feature>
<dbReference type="RefSeq" id="WP_185933592.1">
    <property type="nucleotide sequence ID" value="NZ_UYIO01000001.1"/>
</dbReference>
<protein>
    <submittedName>
        <fullName evidence="3">Protoporphyrinogen oxidase</fullName>
        <ecNumber evidence="3">1.3.3.4</ecNumber>
    </submittedName>
</protein>
<dbReference type="Gene3D" id="3.90.660.20">
    <property type="entry name" value="Protoporphyrinogen oxidase, mitochondrial, domain 2"/>
    <property type="match status" value="1"/>
</dbReference>
<reference evidence="3 4" key="1">
    <citation type="submission" date="2018-11" db="EMBL/GenBank/DDBJ databases">
        <authorList>
            <consortium name="Pathogen Informatics"/>
        </authorList>
    </citation>
    <scope>NUCLEOTIDE SEQUENCE [LARGE SCALE GENOMIC DNA]</scope>
    <source>
        <strain evidence="3 4">NCTC10327</strain>
    </source>
</reference>
<evidence type="ECO:0000313" key="4">
    <source>
        <dbReference type="Proteomes" id="UP000269974"/>
    </source>
</evidence>
<dbReference type="Proteomes" id="UP000269974">
    <property type="component" value="Unassembled WGS sequence"/>
</dbReference>
<keyword evidence="3" id="KW-0560">Oxidoreductase</keyword>
<dbReference type="PANTHER" id="PTHR42923:SF3">
    <property type="entry name" value="PROTOPORPHYRINOGEN OXIDASE"/>
    <property type="match status" value="1"/>
</dbReference>
<accession>A0A7Z8Y7A0</accession>
<dbReference type="GO" id="GO:0004729">
    <property type="term" value="F:oxygen-dependent protoporphyrinogen oxidase activity"/>
    <property type="evidence" value="ECO:0007669"/>
    <property type="project" value="UniProtKB-EC"/>
</dbReference>
<dbReference type="EMBL" id="UYIO01000001">
    <property type="protein sequence ID" value="VDG75484.1"/>
    <property type="molecule type" value="Genomic_DNA"/>
</dbReference>
<dbReference type="Gene3D" id="3.50.50.60">
    <property type="entry name" value="FAD/NAD(P)-binding domain"/>
    <property type="match status" value="1"/>
</dbReference>
<dbReference type="Pfam" id="PF01593">
    <property type="entry name" value="Amino_oxidase"/>
    <property type="match status" value="1"/>
</dbReference>
<feature type="compositionally biased region" description="Basic residues" evidence="1">
    <location>
        <begin position="60"/>
        <end position="72"/>
    </location>
</feature>
<evidence type="ECO:0000313" key="3">
    <source>
        <dbReference type="EMBL" id="VDG75484.1"/>
    </source>
</evidence>
<organism evidence="3 4">
    <name type="scientific">Actinobaculum suis</name>
    <dbReference type="NCBI Taxonomy" id="1657"/>
    <lineage>
        <taxon>Bacteria</taxon>
        <taxon>Bacillati</taxon>
        <taxon>Actinomycetota</taxon>
        <taxon>Actinomycetes</taxon>
        <taxon>Actinomycetales</taxon>
        <taxon>Actinomycetaceae</taxon>
        <taxon>Actinobaculum</taxon>
    </lineage>
</organism>
<comment type="caution">
    <text evidence="3">The sequence shown here is derived from an EMBL/GenBank/DDBJ whole genome shotgun (WGS) entry which is preliminary data.</text>
</comment>
<feature type="compositionally biased region" description="Low complexity" evidence="1">
    <location>
        <begin position="42"/>
        <end position="59"/>
    </location>
</feature>
<dbReference type="PANTHER" id="PTHR42923">
    <property type="entry name" value="PROTOPORPHYRINOGEN OXIDASE"/>
    <property type="match status" value="1"/>
</dbReference>
<evidence type="ECO:0000256" key="1">
    <source>
        <dbReference type="SAM" id="MobiDB-lite"/>
    </source>
</evidence>
<dbReference type="EC" id="1.3.3.4" evidence="3"/>
<dbReference type="InterPro" id="IPR002937">
    <property type="entry name" value="Amino_oxidase"/>
</dbReference>
<feature type="domain" description="Amine oxidase" evidence="2">
    <location>
        <begin position="75"/>
        <end position="364"/>
    </location>
</feature>
<evidence type="ECO:0000259" key="2">
    <source>
        <dbReference type="Pfam" id="PF01593"/>
    </source>
</evidence>
<dbReference type="InterPro" id="IPR036188">
    <property type="entry name" value="FAD/NAD-bd_sf"/>
</dbReference>
<dbReference type="SUPFAM" id="SSF51905">
    <property type="entry name" value="FAD/NAD(P)-binding domain"/>
    <property type="match status" value="1"/>
</dbReference>
<sequence length="527" mass="54938">MKTVIVGGGLAGLILARELTHAETAAAPETAALPETTTTLETAAAPESTSTPESSAQHAQHAHHAHHARGTHSAHEVEVFEADAELGGLIHGLELAGRTVEGGAESFAQQDHARAYIESLGLQVQEPRGRSWIVSEHAAFPMPAGSVMGIPAHPESEEVRQVLRDPARAAADATLGPEVGRTANSVGELVEARMGAEVVHTLVAPITTSIYSADPYELAIPAYLQEAFEREGTLAGAVRSIPSGARTASIVGGMYRLPLVLAAQARQAGAVIHTGRKVTAIRAVEGGYELVIETSADAAAPGSAAGSVAAAPSKPHVVHADRVILAAGLDPSAHLLAMISDNPLPEVPRGNPITHVSLALDNPELDNGPRGSGLLTAPGFSRVKGMTHLSYKWRLPAPHVVRLSYNPEAHITEANAAEIATADFTRITGIENPRILDWHFEAWGPALTPRSPQLAQWQDALVFPPGVYGAGSWLAGAGISSIIEHSLGLARQITGVAPAPHPEATSNPAVEETAEETAEPNSTKDAQ</sequence>
<dbReference type="InterPro" id="IPR050464">
    <property type="entry name" value="Zeta_carotene_desat/Oxidored"/>
</dbReference>
<dbReference type="AlphaFoldDB" id="A0A7Z8Y7A0"/>
<feature type="region of interest" description="Disordered" evidence="1">
    <location>
        <begin position="42"/>
        <end position="75"/>
    </location>
</feature>
<proteinExistence type="predicted"/>
<gene>
    <name evidence="3" type="primary">hemY</name>
    <name evidence="3" type="ORF">NCTC10327_00194</name>
</gene>
<name>A0A7Z8Y7A0_9ACTO</name>